<evidence type="ECO:0000313" key="3">
    <source>
        <dbReference type="Proteomes" id="UP000184080"/>
    </source>
</evidence>
<dbReference type="AlphaFoldDB" id="A0A1M6MF74"/>
<name>A0A1M6MF74_9CLOT</name>
<sequence length="310" mass="36389">MKLKISNYNEIRNWMYRNARPIDLARWQYHFEQGSKENIFKALAVYQNEDGGFGHALEADCWNPNSSPIQTWRALEIIYEIDGEANNPIVKGILSYLKNGKDFTGKYWLAQIPSNNDYPHAPWWTFTDEEKAVWGYNPTAALAGFILFYETEESEMYNKALNLATQAIDVYLSNSLCDNMHELSCYLRLAECIEKYNSNIENYQEFISKLKENVEHIIEKDIENWKNQYCATPSRFIQSPESPYYEKNAKLVDAELDIIIASINEEGVWNIPWNWGIYEHEFAISENWWKANAVIDNVKLLKNFNRIEEI</sequence>
<dbReference type="Proteomes" id="UP000184080">
    <property type="component" value="Unassembled WGS sequence"/>
</dbReference>
<dbReference type="STRING" id="1121298.SAMN05444401_3975"/>
<dbReference type="SUPFAM" id="SSF48239">
    <property type="entry name" value="Terpenoid cyclases/Protein prenyltransferases"/>
    <property type="match status" value="1"/>
</dbReference>
<feature type="coiled-coil region" evidence="1">
    <location>
        <begin position="193"/>
        <end position="220"/>
    </location>
</feature>
<dbReference type="EMBL" id="FQZO01000008">
    <property type="protein sequence ID" value="SHJ81993.1"/>
    <property type="molecule type" value="Genomic_DNA"/>
</dbReference>
<gene>
    <name evidence="2" type="ORF">SAMN05444401_3975</name>
</gene>
<dbReference type="RefSeq" id="WP_073010936.1">
    <property type="nucleotide sequence ID" value="NZ_FQZO01000008.1"/>
</dbReference>
<keyword evidence="1" id="KW-0175">Coiled coil</keyword>
<dbReference type="OrthoDB" id="3286086at2"/>
<reference evidence="2 3" key="1">
    <citation type="submission" date="2016-11" db="EMBL/GenBank/DDBJ databases">
        <authorList>
            <person name="Jaros S."/>
            <person name="Januszkiewicz K."/>
            <person name="Wedrychowicz H."/>
        </authorList>
    </citation>
    <scope>NUCLEOTIDE SEQUENCE [LARGE SCALE GENOMIC DNA]</scope>
    <source>
        <strain evidence="2 3">DSM 21864</strain>
    </source>
</reference>
<evidence type="ECO:0008006" key="4">
    <source>
        <dbReference type="Google" id="ProtNLM"/>
    </source>
</evidence>
<organism evidence="2 3">
    <name type="scientific">Clostridium amylolyticum</name>
    <dbReference type="NCBI Taxonomy" id="1121298"/>
    <lineage>
        <taxon>Bacteria</taxon>
        <taxon>Bacillati</taxon>
        <taxon>Bacillota</taxon>
        <taxon>Clostridia</taxon>
        <taxon>Eubacteriales</taxon>
        <taxon>Clostridiaceae</taxon>
        <taxon>Clostridium</taxon>
    </lineage>
</organism>
<keyword evidence="3" id="KW-1185">Reference proteome</keyword>
<protein>
    <recommendedName>
        <fullName evidence="4">Prenyltransferase and squalene oxidase repeat-containing protein</fullName>
    </recommendedName>
</protein>
<evidence type="ECO:0000256" key="1">
    <source>
        <dbReference type="SAM" id="Coils"/>
    </source>
</evidence>
<evidence type="ECO:0000313" key="2">
    <source>
        <dbReference type="EMBL" id="SHJ81993.1"/>
    </source>
</evidence>
<dbReference type="InterPro" id="IPR008930">
    <property type="entry name" value="Terpenoid_cyclase/PrenylTrfase"/>
</dbReference>
<proteinExistence type="predicted"/>
<accession>A0A1M6MF74</accession>